<dbReference type="Gene3D" id="2.160.20.20">
    <property type="match status" value="1"/>
</dbReference>
<reference evidence="2 3" key="1">
    <citation type="submission" date="2022-07" db="EMBL/GenBank/DDBJ databases">
        <title>Bombella genomes.</title>
        <authorList>
            <person name="Harer L."/>
            <person name="Styblova S."/>
            <person name="Ehrmann M."/>
        </authorList>
    </citation>
    <scope>NUCLEOTIDE SEQUENCE [LARGE SCALE GENOMIC DNA]</scope>
    <source>
        <strain evidence="2 3">TMW 2.2558</strain>
    </source>
</reference>
<dbReference type="Pfam" id="PF13403">
    <property type="entry name" value="Hint_2"/>
    <property type="match status" value="1"/>
</dbReference>
<dbReference type="EMBL" id="JANIDW010000003">
    <property type="protein sequence ID" value="MCX5615018.1"/>
    <property type="molecule type" value="Genomic_DNA"/>
</dbReference>
<dbReference type="Proteomes" id="UP001165648">
    <property type="component" value="Unassembled WGS sequence"/>
</dbReference>
<organism evidence="2 3">
    <name type="scientific">Bombella saccharophila</name>
    <dbReference type="NCBI Taxonomy" id="2967338"/>
    <lineage>
        <taxon>Bacteria</taxon>
        <taxon>Pseudomonadati</taxon>
        <taxon>Pseudomonadota</taxon>
        <taxon>Alphaproteobacteria</taxon>
        <taxon>Acetobacterales</taxon>
        <taxon>Acetobacteraceae</taxon>
        <taxon>Bombella</taxon>
    </lineage>
</organism>
<dbReference type="InterPro" id="IPR012332">
    <property type="entry name" value="Autotransporter_pectin_lyase_C"/>
</dbReference>
<proteinExistence type="predicted"/>
<evidence type="ECO:0000313" key="2">
    <source>
        <dbReference type="EMBL" id="MCX5615018.1"/>
    </source>
</evidence>
<protein>
    <submittedName>
        <fullName evidence="2">Hint domain-containing protein</fullName>
    </submittedName>
</protein>
<sequence>MAYSFDSRYDDLPPIGVNQAPAGWTQVLSGGSDTRGVNSNVSNYYVSGSSSGANGAVTNSLVAAINNTLTNGIAVDGGSLAIAGLRGVMYGATALSNASIEAIGGGVISGGVVGSSGAIFAGAVTSSVNNQYDVGSVKGFGTVINPIVGSGGYALVGGGGTNFIVKGFSANGSGGVMLGGTFNPGSLYAVGNGGVASGGTVGGHQSIFSNGTSINQLFVGSSAVQSILSNGLASQSTVLSGATGLNSGGTTSKMVAVNGGTLMVNGGTYLTWLNSGYVTSTFNYGNGTSFDDIVSSGGTEIVGMDGSANRSTILSGGISTVLSGGSALAPLVSGGTELVSNAGFISGGSVLQQGNITLSSGALGSNLSAFTSGNIVISSGGMATTIGAASNGTIQIATGGTGSAVRINNQGTVLLNSGGTAGNLVINSGGTGTIDPGAIIYSGATLNDGNQTLAPVSGVTADYLVASAGTVIANPGATISAIYAAGSNGTGLLTQSGVSLGAAIAGYDPNNSTAFGGTVMVNGGAVTSIAGAQRNGQLILGSGGTASNFSPISNGTVTLQTGAYVADGATAQLTGGLISLDSGVHVTNITASALGLNSAVVSVNTGGTVDAITLGSRGTGNILSGAVVSALGVNRGGSVLLSSGATVPNIMLNGATVEIPVGGAGVQTLSAVSGATSIIDSGANINSVFLSAGNATVQSGAFISRLTIMSGASGVLMPGASVQHIDVNSGGWVSGARISNNNELAVGSNGTALDTVVTFDSGNGPYAQNPYTMVSSGGYVSGATILGADGSADPNQLGGLLTIESGATLINTSMGYNARIRIAGLKYSDNWHTSVVGNTVFVTEGGTNGSGATTWQLSLKGNYNAGGFVLNDDGQGNTVLIYEKCFLAGSMIRTPTGNKAVERLRKGELICIYQNGHEETRTITAVIQRRARVNTSQPEDLAGWSVIVAKDAFGPGLPEQDLSVTPEHCFYFEGHFVPARMLINGTSIRYDHSQVEYDYYHIKTDPHSIIWANNVLTESWLDTDLQDHYEANDTNILHLVEQEQLNWNENAAAPLGVTQEFVKPLHDKFAARAAKLGLTSPAHTHKADATTLDPTPYIRLKNGATLYPHRHEAGRYLFTLPAYTQQVTIGSRTFRPSEAVGPHLDDRRQLGILIGQVSLWNGGRETIITRHLTDRGLEGWDIIEAGPHRWTKGEADLPLHDSPPVSATQQILTIEVQAGGPYSLSPEGEAL</sequence>
<feature type="domain" description="Hedgehog/Intein (Hint)" evidence="1">
    <location>
        <begin position="885"/>
        <end position="1023"/>
    </location>
</feature>
<dbReference type="InterPro" id="IPR036844">
    <property type="entry name" value="Hint_dom_sf"/>
</dbReference>
<dbReference type="Gene3D" id="2.170.16.10">
    <property type="entry name" value="Hedgehog/Intein (Hint) domain"/>
    <property type="match status" value="1"/>
</dbReference>
<comment type="caution">
    <text evidence="2">The sequence shown here is derived from an EMBL/GenBank/DDBJ whole genome shotgun (WGS) entry which is preliminary data.</text>
</comment>
<dbReference type="InterPro" id="IPR028992">
    <property type="entry name" value="Hedgehog/Intein_dom"/>
</dbReference>
<evidence type="ECO:0000313" key="3">
    <source>
        <dbReference type="Proteomes" id="UP001165648"/>
    </source>
</evidence>
<dbReference type="RefSeq" id="WP_266106933.1">
    <property type="nucleotide sequence ID" value="NZ_JANIDW010000003.1"/>
</dbReference>
<accession>A0ABT3W8M3</accession>
<name>A0ABT3W8M3_9PROT</name>
<dbReference type="SUPFAM" id="SSF51294">
    <property type="entry name" value="Hedgehog/intein (Hint) domain"/>
    <property type="match status" value="1"/>
</dbReference>
<keyword evidence="3" id="KW-1185">Reference proteome</keyword>
<gene>
    <name evidence="2" type="ORF">NQF64_07160</name>
</gene>
<evidence type="ECO:0000259" key="1">
    <source>
        <dbReference type="Pfam" id="PF13403"/>
    </source>
</evidence>